<dbReference type="EMBL" id="BSXS01001584">
    <property type="protein sequence ID" value="GME76601.1"/>
    <property type="molecule type" value="Genomic_DNA"/>
</dbReference>
<keyword evidence="2" id="KW-1185">Reference proteome</keyword>
<accession>A0ACB5SYX7</accession>
<organism evidence="1 2">
    <name type="scientific">Ambrosiozyma monospora</name>
    <name type="common">Yeast</name>
    <name type="synonym">Endomycopsis monosporus</name>
    <dbReference type="NCBI Taxonomy" id="43982"/>
    <lineage>
        <taxon>Eukaryota</taxon>
        <taxon>Fungi</taxon>
        <taxon>Dikarya</taxon>
        <taxon>Ascomycota</taxon>
        <taxon>Saccharomycotina</taxon>
        <taxon>Pichiomycetes</taxon>
        <taxon>Pichiales</taxon>
        <taxon>Pichiaceae</taxon>
        <taxon>Ambrosiozyma</taxon>
    </lineage>
</organism>
<proteinExistence type="predicted"/>
<name>A0ACB5SYX7_AMBMO</name>
<sequence>MSKKKSFRGKGFRRGGPFHGPPPGYFSAPINPNMIPVSRPAPGHGPNRVHAPGYGLSHGANRQPLPHPRVPVHSQSARPASSSNPHSMRLVPEVRLTPKPRNATAPIRPAPSPITQPSPSRPDPPRTPRATPTGPSSGRRPPNHWNDAPDKRGLPPFNRLQKPSGPGNKTPLIRDTKSIRPPNTPTEISIASQSLLTPVSRSSVDTLLPRHIEKKYDYTLFEEQNHSLRKVKQYRNTAKPIKTSKISYDPEMKKDPAKGSRPIYEAIRISQKPVKDPRESSNPHFEKAMSRSYRKPSSGYYPIKYKYDKYSLGPEPSAEIVIWNISPTTSAMSIKNHYAVFGAIKSLKMVDDPNTAVPLGMCLLKFDGEIEPAHKCALKAVSETHKKLSIGSHIASCGLNTDNDLYDGILNKILEMKKEGERKEEERREERRKMAAVEEERKRVAELRAYKKQKRRFTSSPPPPPPPQVANGMPLLPEILGPKENIPTVRLNSHDLHVVPASKCKIPPDLVGIIGNNPFILIPDKYLSTRNINVENVRWFLKNYNFTRILVSMDIGFFILFKNLADAQRCYDVEDGRSFSKYRVYMTFYVPDELMSQTGIEDKIGIVGQAKIQGTG</sequence>
<reference evidence="1" key="1">
    <citation type="submission" date="2023-04" db="EMBL/GenBank/DDBJ databases">
        <title>Ambrosiozyma monospora NBRC 10751.</title>
        <authorList>
            <person name="Ichikawa N."/>
            <person name="Sato H."/>
            <person name="Tonouchi N."/>
        </authorList>
    </citation>
    <scope>NUCLEOTIDE SEQUENCE</scope>
    <source>
        <strain evidence="1">NBRC 10751</strain>
    </source>
</reference>
<comment type="caution">
    <text evidence="1">The sequence shown here is derived from an EMBL/GenBank/DDBJ whole genome shotgun (WGS) entry which is preliminary data.</text>
</comment>
<evidence type="ECO:0000313" key="1">
    <source>
        <dbReference type="EMBL" id="GME76601.1"/>
    </source>
</evidence>
<evidence type="ECO:0000313" key="2">
    <source>
        <dbReference type="Proteomes" id="UP001165064"/>
    </source>
</evidence>
<dbReference type="Proteomes" id="UP001165064">
    <property type="component" value="Unassembled WGS sequence"/>
</dbReference>
<protein>
    <submittedName>
        <fullName evidence="1">Unnamed protein product</fullName>
    </submittedName>
</protein>
<gene>
    <name evidence="1" type="ORF">Amon02_000268100</name>
</gene>